<evidence type="ECO:0000313" key="1">
    <source>
        <dbReference type="EMBL" id="GIX80123.1"/>
    </source>
</evidence>
<dbReference type="Proteomes" id="UP001054837">
    <property type="component" value="Unassembled WGS sequence"/>
</dbReference>
<comment type="caution">
    <text evidence="1">The sequence shown here is derived from an EMBL/GenBank/DDBJ whole genome shotgun (WGS) entry which is preliminary data.</text>
</comment>
<protein>
    <submittedName>
        <fullName evidence="1">Uncharacterized protein</fullName>
    </submittedName>
</protein>
<sequence length="102" mass="11906">MNLLLESFPFQVSTQNPDKQMTSISRNSLRRTMPWWVGDRESTFKETAISLRKKQQFIPNGLYGEAFCISSIYSVLYFLEAIFHFLVTASHSIKCFLLLKDF</sequence>
<organism evidence="1 2">
    <name type="scientific">Caerostris darwini</name>
    <dbReference type="NCBI Taxonomy" id="1538125"/>
    <lineage>
        <taxon>Eukaryota</taxon>
        <taxon>Metazoa</taxon>
        <taxon>Ecdysozoa</taxon>
        <taxon>Arthropoda</taxon>
        <taxon>Chelicerata</taxon>
        <taxon>Arachnida</taxon>
        <taxon>Araneae</taxon>
        <taxon>Araneomorphae</taxon>
        <taxon>Entelegynae</taxon>
        <taxon>Araneoidea</taxon>
        <taxon>Araneidae</taxon>
        <taxon>Caerostris</taxon>
    </lineage>
</organism>
<proteinExistence type="predicted"/>
<reference evidence="1 2" key="1">
    <citation type="submission" date="2021-06" db="EMBL/GenBank/DDBJ databases">
        <title>Caerostris darwini draft genome.</title>
        <authorList>
            <person name="Kono N."/>
            <person name="Arakawa K."/>
        </authorList>
    </citation>
    <scope>NUCLEOTIDE SEQUENCE [LARGE SCALE GENOMIC DNA]</scope>
</reference>
<name>A0AAV4N6S1_9ARAC</name>
<accession>A0AAV4N6S1</accession>
<gene>
    <name evidence="1" type="ORF">CDAR_14061</name>
</gene>
<evidence type="ECO:0000313" key="2">
    <source>
        <dbReference type="Proteomes" id="UP001054837"/>
    </source>
</evidence>
<dbReference type="EMBL" id="BPLQ01001270">
    <property type="protein sequence ID" value="GIX80123.1"/>
    <property type="molecule type" value="Genomic_DNA"/>
</dbReference>
<dbReference type="AlphaFoldDB" id="A0AAV4N6S1"/>
<keyword evidence="2" id="KW-1185">Reference proteome</keyword>